<feature type="domain" description="DUF4325" evidence="1">
    <location>
        <begin position="27"/>
        <end position="94"/>
    </location>
</feature>
<keyword evidence="3" id="KW-1185">Reference proteome</keyword>
<dbReference type="Pfam" id="PF14213">
    <property type="entry name" value="DUF4325"/>
    <property type="match status" value="1"/>
</dbReference>
<gene>
    <name evidence="2" type="ORF">JIV24_04915</name>
</gene>
<evidence type="ECO:0000313" key="3">
    <source>
        <dbReference type="Proteomes" id="UP000605676"/>
    </source>
</evidence>
<dbReference type="InterPro" id="IPR025474">
    <property type="entry name" value="DUF4325"/>
</dbReference>
<proteinExistence type="predicted"/>
<evidence type="ECO:0000259" key="1">
    <source>
        <dbReference type="Pfam" id="PF14213"/>
    </source>
</evidence>
<reference evidence="2 3" key="1">
    <citation type="submission" date="2021-01" db="EMBL/GenBank/DDBJ databases">
        <title>Carboxyliciviraga sp.nov., isolated from coastal sediments.</title>
        <authorList>
            <person name="Lu D."/>
            <person name="Zhang T."/>
        </authorList>
    </citation>
    <scope>NUCLEOTIDE SEQUENCE [LARGE SCALE GENOMIC DNA]</scope>
    <source>
        <strain evidence="2 3">N1Y132</strain>
    </source>
</reference>
<dbReference type="EMBL" id="JAENRR010000008">
    <property type="protein sequence ID" value="MBK3516674.1"/>
    <property type="molecule type" value="Genomic_DNA"/>
</dbReference>
<sequence length="144" mass="16871">MEPIVVTVLNDFTEYPGLRHCKISDDSGEEFYHKVLNYAFKDALEKRTKLIVELDNTAGFAPSFIDEAFGNLVYDFTLDEVKKTLEIRSNQEPSWVDTIKGPTYTKWEQRRISEDVPKITETHEPWYRLVKGQLELKLWLKKSV</sequence>
<dbReference type="Proteomes" id="UP000605676">
    <property type="component" value="Unassembled WGS sequence"/>
</dbReference>
<organism evidence="2 3">
    <name type="scientific">Carboxylicivirga marina</name>
    <dbReference type="NCBI Taxonomy" id="2800988"/>
    <lineage>
        <taxon>Bacteria</taxon>
        <taxon>Pseudomonadati</taxon>
        <taxon>Bacteroidota</taxon>
        <taxon>Bacteroidia</taxon>
        <taxon>Marinilabiliales</taxon>
        <taxon>Marinilabiliaceae</taxon>
        <taxon>Carboxylicivirga</taxon>
    </lineage>
</organism>
<dbReference type="RefSeq" id="WP_200463905.1">
    <property type="nucleotide sequence ID" value="NZ_JAENRR010000008.1"/>
</dbReference>
<evidence type="ECO:0000313" key="2">
    <source>
        <dbReference type="EMBL" id="MBK3516674.1"/>
    </source>
</evidence>
<name>A0ABS1HGA0_9BACT</name>
<comment type="caution">
    <text evidence="2">The sequence shown here is derived from an EMBL/GenBank/DDBJ whole genome shotgun (WGS) entry which is preliminary data.</text>
</comment>
<protein>
    <submittedName>
        <fullName evidence="2">STAS-like domain-containing protein</fullName>
    </submittedName>
</protein>
<accession>A0ABS1HGA0</accession>